<sequence length="64" mass="7137">MDTALAGQSDPEDPDDADERQQAPRPDNQSHRYDQSRSTVATVTGARSGRRDANRGPGWSRRRI</sequence>
<protein>
    <submittedName>
        <fullName evidence="2">Uncharacterized protein</fullName>
    </submittedName>
</protein>
<comment type="caution">
    <text evidence="2">The sequence shown here is derived from an EMBL/GenBank/DDBJ whole genome shotgun (WGS) entry which is preliminary data.</text>
</comment>
<evidence type="ECO:0000256" key="1">
    <source>
        <dbReference type="SAM" id="MobiDB-lite"/>
    </source>
</evidence>
<accession>A0A495JJF4</accession>
<gene>
    <name evidence="2" type="ORF">BDK92_3285</name>
</gene>
<dbReference type="EMBL" id="RBKT01000001">
    <property type="protein sequence ID" value="RKR88951.1"/>
    <property type="molecule type" value="Genomic_DNA"/>
</dbReference>
<keyword evidence="3" id="KW-1185">Reference proteome</keyword>
<organism evidence="2 3">
    <name type="scientific">Micromonospora pisi</name>
    <dbReference type="NCBI Taxonomy" id="589240"/>
    <lineage>
        <taxon>Bacteria</taxon>
        <taxon>Bacillati</taxon>
        <taxon>Actinomycetota</taxon>
        <taxon>Actinomycetes</taxon>
        <taxon>Micromonosporales</taxon>
        <taxon>Micromonosporaceae</taxon>
        <taxon>Micromonospora</taxon>
    </lineage>
</organism>
<dbReference type="Proteomes" id="UP000277671">
    <property type="component" value="Unassembled WGS sequence"/>
</dbReference>
<dbReference type="RefSeq" id="WP_121157489.1">
    <property type="nucleotide sequence ID" value="NZ_RBKT01000001.1"/>
</dbReference>
<feature type="region of interest" description="Disordered" evidence="1">
    <location>
        <begin position="1"/>
        <end position="64"/>
    </location>
</feature>
<reference evidence="2 3" key="1">
    <citation type="submission" date="2018-10" db="EMBL/GenBank/DDBJ databases">
        <title>Sequencing the genomes of 1000 actinobacteria strains.</title>
        <authorList>
            <person name="Klenk H.-P."/>
        </authorList>
    </citation>
    <scope>NUCLEOTIDE SEQUENCE [LARGE SCALE GENOMIC DNA]</scope>
    <source>
        <strain evidence="2 3">DSM 45175</strain>
    </source>
</reference>
<proteinExistence type="predicted"/>
<name>A0A495JJF4_9ACTN</name>
<evidence type="ECO:0000313" key="3">
    <source>
        <dbReference type="Proteomes" id="UP000277671"/>
    </source>
</evidence>
<dbReference type="AlphaFoldDB" id="A0A495JJF4"/>
<evidence type="ECO:0000313" key="2">
    <source>
        <dbReference type="EMBL" id="RKR88951.1"/>
    </source>
</evidence>